<evidence type="ECO:0000256" key="6">
    <source>
        <dbReference type="ARBA" id="ARBA00023263"/>
    </source>
</evidence>
<gene>
    <name evidence="8" type="ORF">ACFPM8_12100</name>
</gene>
<evidence type="ECO:0000313" key="9">
    <source>
        <dbReference type="Proteomes" id="UP001596045"/>
    </source>
</evidence>
<evidence type="ECO:0000256" key="5">
    <source>
        <dbReference type="ARBA" id="ARBA00022837"/>
    </source>
</evidence>
<dbReference type="Proteomes" id="UP001596045">
    <property type="component" value="Unassembled WGS sequence"/>
</dbReference>
<name>A0ABW0MCK5_9BURK</name>
<evidence type="ECO:0000256" key="4">
    <source>
        <dbReference type="ARBA" id="ARBA00022723"/>
    </source>
</evidence>
<dbReference type="EMBL" id="JBHSMT010000022">
    <property type="protein sequence ID" value="MFC5474696.1"/>
    <property type="molecule type" value="Genomic_DNA"/>
</dbReference>
<reference evidence="9" key="1">
    <citation type="journal article" date="2019" name="Int. J. Syst. Evol. Microbiol.">
        <title>The Global Catalogue of Microorganisms (GCM) 10K type strain sequencing project: providing services to taxonomists for standard genome sequencing and annotation.</title>
        <authorList>
            <consortium name="The Broad Institute Genomics Platform"/>
            <consortium name="The Broad Institute Genome Sequencing Center for Infectious Disease"/>
            <person name="Wu L."/>
            <person name="Ma J."/>
        </authorList>
    </citation>
    <scope>NUCLEOTIDE SEQUENCE [LARGE SCALE GENOMIC DNA]</scope>
    <source>
        <strain evidence="9">JCM 17066</strain>
    </source>
</reference>
<evidence type="ECO:0000256" key="1">
    <source>
        <dbReference type="ARBA" id="ARBA00004561"/>
    </source>
</evidence>
<evidence type="ECO:0000313" key="8">
    <source>
        <dbReference type="EMBL" id="MFC5474696.1"/>
    </source>
</evidence>
<keyword evidence="5" id="KW-0106">Calcium</keyword>
<sequence length="1177" mass="121713">MPAYKTRLGSHGQGIASIAMIAAALVALSSSVSLRATTGAIPSQIISQIPLTLATPVHPQVLIAIGNSESMDGTLSGAIMAGSGTLASGLSTLNGSSSPVNYLVPAGFTPPVQAADASGQAPYTVNQSGTLVDNGASRLNVAKAGVQAIIQSYMQNTDFALETYSTSGTSLYTTWVYYMSPQTGNFTFTSLQTSGNRYVPNPCFGYLTASATVNSNCKSIAGLYNATTLAASLYMQIGASSDDPSINDVLYASAGGLSGIFVSYNGPSPASPYPPNFSLANYNNGGVFVSYGSTSPNNGAFGTSPTNAGFVPYSPQVMYAERGFGYGGSQSATTGNVVVPITTAGTVPTSTSVTTAINKFLPFLSPETNNASSAEIKAVAGQSPVAGLLSKAKSYLATVNSAASGCTPKQYVVLISDGLPTQDLNGNSWPPLGSAAAQGYGVTATFNSDGSLKTTNDQALTDTISTLNSLNGAGIKTYIIGLGAGVDPTLNPQAAATLAAMAIAGGTGAYYPATSPAALVSGLNSILISVQNGSLSTTAAAVNSTHLQAGTVEYQANFTSSDTPYQDWTGNLIEKALDPATGAPTGAALWSAQTLLDSQAAGGGWSSSRLIATWNPTLTSSAGGAVPFQWANLSTAQQTLLQPADTLGSSRLQYLRGNSALEKRNGGAFRNRSHILGDIVDSQPAYVGAPTGTYLSAGYVSFAKAQASRQAMLYVGANDGMLHAFNAATGAEQFAFVPNAVFSNLSNLSAPLYNQSHLFFVDGSPQTGDVQFIDASWHTLLLGGENGGGNSIYALDVTNPKNITTEANLASSVLWEFTDADMGKSYSEPQIAQINPASSSAPGFAVFFGNGYNSPNNKAVLYAINPQNGQTISKIDLCAAVSAACSTTLPQGLSTVAVGNGDGLQGQPITQVYAGDLQGNLWAVDVSNADPTKWKARLLFQARDSSGNPQPITTAPLVTLHPNYPRLQGLFIMFGTGQLLTQTDLSSQQIQTVYGVWDKPGASTVYSRSNLQVQTLSLVTAATSGLPQDILTDTGNAVNWVTKVGWYDDLLIAGQRIVTAPQLLNGAFITSLNTPPSNVCGVGFSSMFLELNFQTGGTFQQPQLDINGNALINLSDQYKGGNPVGIALPPGYASSPTTLGPNQNNNMIKIITQSGGQQVTVLDPNNTPRRIAWWQLQ</sequence>
<evidence type="ECO:0000259" key="7">
    <source>
        <dbReference type="Pfam" id="PF05567"/>
    </source>
</evidence>
<comment type="subcellular location">
    <subcellularLocation>
        <location evidence="1">Fimbrium</location>
    </subcellularLocation>
</comment>
<dbReference type="InterPro" id="IPR011047">
    <property type="entry name" value="Quinoprotein_ADH-like_sf"/>
</dbReference>
<proteinExistence type="inferred from homology"/>
<dbReference type="InterPro" id="IPR036465">
    <property type="entry name" value="vWFA_dom_sf"/>
</dbReference>
<comment type="similarity">
    <text evidence="2">Belongs to the PilY1 family.</text>
</comment>
<protein>
    <submittedName>
        <fullName evidence="8">Pilus assembly protein</fullName>
    </submittedName>
</protein>
<dbReference type="InterPro" id="IPR008707">
    <property type="entry name" value="B-propeller_PilY1"/>
</dbReference>
<comment type="caution">
    <text evidence="8">The sequence shown here is derived from an EMBL/GenBank/DDBJ whole genome shotgun (WGS) entry which is preliminary data.</text>
</comment>
<dbReference type="Pfam" id="PF05567">
    <property type="entry name" value="T4P_PilY1"/>
    <property type="match status" value="1"/>
</dbReference>
<keyword evidence="6" id="KW-0281">Fimbrium</keyword>
<accession>A0ABW0MCK5</accession>
<dbReference type="SUPFAM" id="SSF50998">
    <property type="entry name" value="Quinoprotein alcohol dehydrogenase-like"/>
    <property type="match status" value="1"/>
</dbReference>
<evidence type="ECO:0000256" key="2">
    <source>
        <dbReference type="ARBA" id="ARBA00008387"/>
    </source>
</evidence>
<keyword evidence="9" id="KW-1185">Reference proteome</keyword>
<dbReference type="Gene3D" id="3.40.50.410">
    <property type="entry name" value="von Willebrand factor, type A domain"/>
    <property type="match status" value="1"/>
</dbReference>
<feature type="domain" description="PilY1 beta-propeller" evidence="7">
    <location>
        <begin position="676"/>
        <end position="1018"/>
    </location>
</feature>
<keyword evidence="4" id="KW-0479">Metal-binding</keyword>
<dbReference type="RefSeq" id="WP_378997807.1">
    <property type="nucleotide sequence ID" value="NZ_JBHSMT010000022.1"/>
</dbReference>
<dbReference type="SUPFAM" id="SSF53300">
    <property type="entry name" value="vWA-like"/>
    <property type="match status" value="1"/>
</dbReference>
<keyword evidence="3" id="KW-1029">Fimbrium biogenesis</keyword>
<evidence type="ECO:0000256" key="3">
    <source>
        <dbReference type="ARBA" id="ARBA00022558"/>
    </source>
</evidence>
<organism evidence="8 9">
    <name type="scientific">Paraherbaspirillum soli</name>
    <dbReference type="NCBI Taxonomy" id="631222"/>
    <lineage>
        <taxon>Bacteria</taxon>
        <taxon>Pseudomonadati</taxon>
        <taxon>Pseudomonadota</taxon>
        <taxon>Betaproteobacteria</taxon>
        <taxon>Burkholderiales</taxon>
        <taxon>Oxalobacteraceae</taxon>
        <taxon>Paraherbaspirillum</taxon>
    </lineage>
</organism>